<accession>A0ABN4YT58</accession>
<protein>
    <recommendedName>
        <fullName evidence="2">SLH domain-containing protein</fullName>
    </recommendedName>
</protein>
<proteinExistence type="predicted"/>
<dbReference type="EMBL" id="CP015108">
    <property type="protein sequence ID" value="ARF15025.1"/>
    <property type="molecule type" value="Genomic_DNA"/>
</dbReference>
<dbReference type="Pfam" id="PF09992">
    <property type="entry name" value="NAGPA"/>
    <property type="match status" value="1"/>
</dbReference>
<reference evidence="3 4" key="1">
    <citation type="submission" date="2016-04" db="EMBL/GenBank/DDBJ databases">
        <title>Comparative Genomics and Epigenetics of Sporosarcina ureae.</title>
        <authorList>
            <person name="Oliver A.S."/>
            <person name="Cooper K.K."/>
        </authorList>
    </citation>
    <scope>NUCLEOTIDE SEQUENCE [LARGE SCALE GENOMIC DNA]</scope>
    <source>
        <strain evidence="3 4">S204</strain>
    </source>
</reference>
<dbReference type="PANTHER" id="PTHR40446">
    <property type="entry name" value="N-ACETYLGLUCOSAMINE-1-PHOSPHODIESTER ALPHA-N-ACETYLGLUCOSAMINIDASE"/>
    <property type="match status" value="1"/>
</dbReference>
<feature type="signal peptide" evidence="1">
    <location>
        <begin position="1"/>
        <end position="26"/>
    </location>
</feature>
<keyword evidence="1" id="KW-0732">Signal</keyword>
<dbReference type="InterPro" id="IPR001119">
    <property type="entry name" value="SLH_dom"/>
</dbReference>
<dbReference type="InterPro" id="IPR018711">
    <property type="entry name" value="NAGPA"/>
</dbReference>
<feature type="domain" description="SLH" evidence="2">
    <location>
        <begin position="657"/>
        <end position="720"/>
    </location>
</feature>
<name>A0ABN4YT58_SPOUR</name>
<dbReference type="Pfam" id="PF00395">
    <property type="entry name" value="SLH"/>
    <property type="match status" value="3"/>
</dbReference>
<evidence type="ECO:0000313" key="4">
    <source>
        <dbReference type="Proteomes" id="UP000192486"/>
    </source>
</evidence>
<keyword evidence="4" id="KW-1185">Reference proteome</keyword>
<organism evidence="3 4">
    <name type="scientific">Sporosarcina ureae</name>
    <dbReference type="NCBI Taxonomy" id="1571"/>
    <lineage>
        <taxon>Bacteria</taxon>
        <taxon>Bacillati</taxon>
        <taxon>Bacillota</taxon>
        <taxon>Bacilli</taxon>
        <taxon>Bacillales</taxon>
        <taxon>Caryophanaceae</taxon>
        <taxon>Sporosarcina</taxon>
    </lineage>
</organism>
<dbReference type="Gene3D" id="2.60.40.1080">
    <property type="match status" value="1"/>
</dbReference>
<evidence type="ECO:0000256" key="1">
    <source>
        <dbReference type="SAM" id="SignalP"/>
    </source>
</evidence>
<sequence>MLSRTKRNLVVTAMSAAMLISLPFSAAASTKVVSSYPVSSGVTYSHYTYSASSHINHIGVDLSDPFTKLKMGLPAPISKTAPTLTLANRDSKEGHRVVGAVNTSFFDMKTGMPMYLLSEGNEIVNGGVISSANSYYVSHPIAFGVTSNGLSEIDYFNLGIEVGVNGNSFQMTGLNRERQADETIIFTPQHVKNTTGSNEYGIELVVETNAPITSTHYGQQLQGKVVNVRGYGDKQAVTIPKNGFVVSIHGKKGLERFKSVAVGDPLSLNLSIDDKWKDSEFMMASGPMLVKDGQRHITMDTNNWRATAKTARTAIAISKDKKQVHMVTVDSRAGYSNGMTLTQFANYLVSKGYDRALNFDGGGSTTMGIRNYGSNEVVLANRTSNSTQRNISAILEAVSTAPTGQPAYVSVSRSQVGEMLVGATADLKINYVLDAHYNPIVPSSSQLKTTSAKGTVEGTGLTYKAVQAGEDRISVNYGLAEQSFPVTVIDQPARLDVKSSATSVKPGEKITFTATPADASGKPIIYQPHQLVWSVTNDIGSITSSGTFTATKAGKGQVQATLGKKVISIPIEVKSTEVPTQPVEPGPVPPIVDNPSKELFKDVPLSYAYATEIYFLRDRGIINGDTDGTFNPGNTLSREHAALILSRAFNLPPAEEARREFSDVPKTHRYYNEISAIANANIVGGHSDGTFNPTGQLTRSQMAMILVKAYSLEGESAKKFIDVSPQHGAYKQIHILANHGITTGNEKGEFMPGKPVNRAQFSAFLYRSIAK</sequence>
<evidence type="ECO:0000313" key="3">
    <source>
        <dbReference type="EMBL" id="ARF15025.1"/>
    </source>
</evidence>
<evidence type="ECO:0000259" key="2">
    <source>
        <dbReference type="PROSITE" id="PS51272"/>
    </source>
</evidence>
<dbReference type="PROSITE" id="PS51272">
    <property type="entry name" value="SLH"/>
    <property type="match status" value="3"/>
</dbReference>
<feature type="domain" description="SLH" evidence="2">
    <location>
        <begin position="721"/>
        <end position="771"/>
    </location>
</feature>
<dbReference type="Proteomes" id="UP000192486">
    <property type="component" value="Chromosome"/>
</dbReference>
<dbReference type="PANTHER" id="PTHR40446:SF2">
    <property type="entry name" value="N-ACETYLGLUCOSAMINE-1-PHOSPHODIESTER ALPHA-N-ACETYLGLUCOSAMINIDASE"/>
    <property type="match status" value="1"/>
</dbReference>
<feature type="chain" id="PRO_5045549646" description="SLH domain-containing protein" evidence="1">
    <location>
        <begin position="27"/>
        <end position="771"/>
    </location>
</feature>
<feature type="domain" description="SLH" evidence="2">
    <location>
        <begin position="596"/>
        <end position="656"/>
    </location>
</feature>
<gene>
    <name evidence="3" type="ORF">SporoS204_13230</name>
</gene>